<evidence type="ECO:0000313" key="5">
    <source>
        <dbReference type="Proteomes" id="UP001642482"/>
    </source>
</evidence>
<feature type="domain" description="NmrA-like" evidence="3">
    <location>
        <begin position="6"/>
        <end position="242"/>
    </location>
</feature>
<protein>
    <recommendedName>
        <fullName evidence="3">NmrA-like domain-containing protein</fullName>
    </recommendedName>
</protein>
<reference evidence="4 5" key="1">
    <citation type="submission" date="2024-01" db="EMBL/GenBank/DDBJ databases">
        <authorList>
            <person name="Allen C."/>
            <person name="Tagirdzhanova G."/>
        </authorList>
    </citation>
    <scope>NUCLEOTIDE SEQUENCE [LARGE SCALE GENOMIC DNA]</scope>
</reference>
<dbReference type="Gene3D" id="3.90.25.10">
    <property type="entry name" value="UDP-galactose 4-epimerase, domain 1"/>
    <property type="match status" value="1"/>
</dbReference>
<keyword evidence="1" id="KW-0521">NADP</keyword>
<keyword evidence="2" id="KW-0560">Oxidoreductase</keyword>
<evidence type="ECO:0000256" key="2">
    <source>
        <dbReference type="ARBA" id="ARBA00023002"/>
    </source>
</evidence>
<comment type="caution">
    <text evidence="4">The sequence shown here is derived from an EMBL/GenBank/DDBJ whole genome shotgun (WGS) entry which is preliminary data.</text>
</comment>
<proteinExistence type="predicted"/>
<keyword evidence="5" id="KW-1185">Reference proteome</keyword>
<organism evidence="4 5">
    <name type="scientific">Sporothrix eucalyptigena</name>
    <dbReference type="NCBI Taxonomy" id="1812306"/>
    <lineage>
        <taxon>Eukaryota</taxon>
        <taxon>Fungi</taxon>
        <taxon>Dikarya</taxon>
        <taxon>Ascomycota</taxon>
        <taxon>Pezizomycotina</taxon>
        <taxon>Sordariomycetes</taxon>
        <taxon>Sordariomycetidae</taxon>
        <taxon>Ophiostomatales</taxon>
        <taxon>Ophiostomataceae</taxon>
        <taxon>Sporothrix</taxon>
    </lineage>
</organism>
<gene>
    <name evidence="4" type="ORF">SEUCBS140593_009462</name>
</gene>
<dbReference type="PANTHER" id="PTHR47706">
    <property type="entry name" value="NMRA-LIKE FAMILY PROTEIN"/>
    <property type="match status" value="1"/>
</dbReference>
<dbReference type="InterPro" id="IPR051609">
    <property type="entry name" value="NmrA/Isoflavone_reductase-like"/>
</dbReference>
<name>A0ABP0CY79_9PEZI</name>
<accession>A0ABP0CY79</accession>
<dbReference type="SUPFAM" id="SSF51735">
    <property type="entry name" value="NAD(P)-binding Rossmann-fold domains"/>
    <property type="match status" value="1"/>
</dbReference>
<sequence>MATSLNVALLGATGETGSSIMKGLINSTEPRYNITALARPASVDKPALLAFKEQGVKIVAVDLDGSAIDLAAALKGMDVVISAIDAGHLLSQIPLANACKDAGVGRFVPCCFSTVTAPGVLNLQDLKDDVLDHIKHIHLPYTVIDVGWWYQSTLPRLPSGRTDYIASPSELFILGDGNTPFALTDLGDIGLYTARIVCDKRTLNKSVFAFTEIKTQNEIYATIEELSGETATRNHLSADKLAGMIADVKAQKPAQNTPDFFKLAVLQYWRTWGLRGDNQPEYATYLGYLLADELYPGLKGRPFTEYCKEVLEGKAHKVYENVTFF</sequence>
<evidence type="ECO:0000313" key="4">
    <source>
        <dbReference type="EMBL" id="CAK7235971.1"/>
    </source>
</evidence>
<dbReference type="Pfam" id="PF05368">
    <property type="entry name" value="NmrA"/>
    <property type="match status" value="1"/>
</dbReference>
<evidence type="ECO:0000259" key="3">
    <source>
        <dbReference type="Pfam" id="PF05368"/>
    </source>
</evidence>
<dbReference type="Gene3D" id="3.40.50.720">
    <property type="entry name" value="NAD(P)-binding Rossmann-like Domain"/>
    <property type="match status" value="1"/>
</dbReference>
<evidence type="ECO:0000256" key="1">
    <source>
        <dbReference type="ARBA" id="ARBA00022857"/>
    </source>
</evidence>
<dbReference type="EMBL" id="CAWUHD010000155">
    <property type="protein sequence ID" value="CAK7235971.1"/>
    <property type="molecule type" value="Genomic_DNA"/>
</dbReference>
<dbReference type="InterPro" id="IPR008030">
    <property type="entry name" value="NmrA-like"/>
</dbReference>
<dbReference type="InterPro" id="IPR045312">
    <property type="entry name" value="PCBER-like"/>
</dbReference>
<dbReference type="InterPro" id="IPR036291">
    <property type="entry name" value="NAD(P)-bd_dom_sf"/>
</dbReference>
<dbReference type="CDD" id="cd05259">
    <property type="entry name" value="PCBER_SDR_a"/>
    <property type="match status" value="1"/>
</dbReference>
<dbReference type="PANTHER" id="PTHR47706:SF9">
    <property type="entry name" value="NMRA-LIKE DOMAIN-CONTAINING PROTEIN-RELATED"/>
    <property type="match status" value="1"/>
</dbReference>
<dbReference type="Proteomes" id="UP001642482">
    <property type="component" value="Unassembled WGS sequence"/>
</dbReference>